<feature type="chain" id="PRO_5004922841" evidence="1">
    <location>
        <begin position="22"/>
        <end position="205"/>
    </location>
</feature>
<protein>
    <submittedName>
        <fullName evidence="2">Uncharacterized protein</fullName>
    </submittedName>
</protein>
<dbReference type="EMBL" id="JH717912">
    <property type="protein sequence ID" value="EWZ29580.1"/>
    <property type="molecule type" value="Genomic_DNA"/>
</dbReference>
<sequence>MRNVFVVGFAAVMAFAGSTLASPANDQYGAVGKRSLFKRDEEFRVQVFNGRYPDGEIQEVDYAAPGKTIEFKAGCGIITVTTNTEKVVQCDFILPSNLGPGTYRATPAAGYFTITAPASCAGRHISAYNTCTGCGDIGEHWRKLDCHGKAGGGKNEVTLCRQGQYGMTECGQPLKSSGGATPSTTCTGLKPCIQNDVCYPNGCPA</sequence>
<evidence type="ECO:0000313" key="2">
    <source>
        <dbReference type="EMBL" id="EWZ29580.1"/>
    </source>
</evidence>
<dbReference type="AlphaFoldDB" id="W9JIV0"/>
<feature type="signal peptide" evidence="1">
    <location>
        <begin position="1"/>
        <end position="21"/>
    </location>
</feature>
<gene>
    <name evidence="2" type="ORF">FOZG_16947</name>
</gene>
<evidence type="ECO:0000256" key="1">
    <source>
        <dbReference type="SAM" id="SignalP"/>
    </source>
</evidence>
<dbReference type="VEuPathDB" id="FungiDB:FOZG_16947"/>
<keyword evidence="1" id="KW-0732">Signal</keyword>
<reference evidence="2" key="2">
    <citation type="submission" date="2012-06" db="EMBL/GenBank/DDBJ databases">
        <title>Annotation of the Genome Sequence of Fusarium oxysporum Fo47.</title>
        <authorList>
            <consortium name="The Broad Institute Genomics Platform"/>
            <person name="Ma L.-J."/>
            <person name="Corby-Kistler H."/>
            <person name="Broz K."/>
            <person name="Gale L.R."/>
            <person name="Jonkers W."/>
            <person name="O'Donnell K."/>
            <person name="Ploetz R."/>
            <person name="Steinberg C."/>
            <person name="Schwartz D.C."/>
            <person name="VanEtten H."/>
            <person name="Zhou S."/>
            <person name="Young S.K."/>
            <person name="Zeng Q."/>
            <person name="Gargeya S."/>
            <person name="Fitzgerald M."/>
            <person name="Abouelleil A."/>
            <person name="Alvarado L."/>
            <person name="Chapman S.B."/>
            <person name="Gainer-Dewar J."/>
            <person name="Goldberg J."/>
            <person name="Griggs A."/>
            <person name="Gujja S."/>
            <person name="Hansen M."/>
            <person name="Howarth C."/>
            <person name="Imamovic A."/>
            <person name="Ireland A."/>
            <person name="Larimer J."/>
            <person name="McCowan C."/>
            <person name="Murphy C."/>
            <person name="Pearson M."/>
            <person name="Poon T.W."/>
            <person name="Priest M."/>
            <person name="Roberts A."/>
            <person name="Saif S."/>
            <person name="Shea T."/>
            <person name="Sykes S."/>
            <person name="Wortman J."/>
            <person name="Nusbaum C."/>
            <person name="Birren B."/>
        </authorList>
    </citation>
    <scope>NUCLEOTIDE SEQUENCE</scope>
    <source>
        <strain evidence="2">Fo47</strain>
    </source>
</reference>
<proteinExistence type="predicted"/>
<name>W9JIV0_FUSOX</name>
<dbReference type="Proteomes" id="UP000030766">
    <property type="component" value="Unassembled WGS sequence"/>
</dbReference>
<reference evidence="2" key="1">
    <citation type="submission" date="2011-06" db="EMBL/GenBank/DDBJ databases">
        <title>The Genome Sequence of Fusarium oxysporum Fo47.</title>
        <authorList>
            <consortium name="The Broad Institute Genome Sequencing Platform"/>
            <person name="Ma L.-J."/>
            <person name="Gale L.R."/>
            <person name="Schwartz D.C."/>
            <person name="Zhou S."/>
            <person name="Corby-Kistler H."/>
            <person name="Young S.K."/>
            <person name="Zeng Q."/>
            <person name="Gargeya S."/>
            <person name="Fitzgerald M."/>
            <person name="Haas B."/>
            <person name="Abouelleil A."/>
            <person name="Alvarado L."/>
            <person name="Arachchi H.M."/>
            <person name="Berlin A."/>
            <person name="Brown A."/>
            <person name="Chapman S.B."/>
            <person name="Chen Z."/>
            <person name="Dunbar C."/>
            <person name="Freedman E."/>
            <person name="Gearin G."/>
            <person name="Gellesch M."/>
            <person name="Goldberg J."/>
            <person name="Griggs A."/>
            <person name="Gujja S."/>
            <person name="Heiman D."/>
            <person name="Howarth C."/>
            <person name="Larson L."/>
            <person name="Lui A."/>
            <person name="MacDonald P.J.P."/>
            <person name="Mehta T."/>
            <person name="Montmayeur A."/>
            <person name="Murphy C."/>
            <person name="Neiman D."/>
            <person name="Pearson M."/>
            <person name="Priest M."/>
            <person name="Roberts A."/>
            <person name="Saif S."/>
            <person name="Shea T."/>
            <person name="Shenoy N."/>
            <person name="Sisk P."/>
            <person name="Stolte C."/>
            <person name="Sykes S."/>
            <person name="Wortman J."/>
            <person name="Nusbaum C."/>
            <person name="Birren B."/>
        </authorList>
    </citation>
    <scope>NUCLEOTIDE SEQUENCE [LARGE SCALE GENOMIC DNA]</scope>
    <source>
        <strain evidence="2">Fo47</strain>
    </source>
</reference>
<accession>W9JIV0</accession>
<dbReference type="HOGENOM" id="CLU_1337573_0_0_1"/>
<organism evidence="2">
    <name type="scientific">Fusarium oxysporum Fo47</name>
    <dbReference type="NCBI Taxonomy" id="660027"/>
    <lineage>
        <taxon>Eukaryota</taxon>
        <taxon>Fungi</taxon>
        <taxon>Dikarya</taxon>
        <taxon>Ascomycota</taxon>
        <taxon>Pezizomycotina</taxon>
        <taxon>Sordariomycetes</taxon>
        <taxon>Hypocreomycetidae</taxon>
        <taxon>Hypocreales</taxon>
        <taxon>Nectriaceae</taxon>
        <taxon>Fusarium</taxon>
        <taxon>Fusarium oxysporum species complex</taxon>
    </lineage>
</organism>